<dbReference type="RefSeq" id="WP_227261317.1">
    <property type="nucleotide sequence ID" value="NZ_BAAADU010000002.1"/>
</dbReference>
<dbReference type="EMBL" id="BAAADU010000002">
    <property type="protein sequence ID" value="GAA0649147.1"/>
    <property type="molecule type" value="Genomic_DNA"/>
</dbReference>
<gene>
    <name evidence="2" type="ORF">GCM10009019_09780</name>
</gene>
<accession>A0AAV3T000</accession>
<proteinExistence type="predicted"/>
<evidence type="ECO:0000313" key="3">
    <source>
        <dbReference type="Proteomes" id="UP001500194"/>
    </source>
</evidence>
<dbReference type="AlphaFoldDB" id="A0AAV3T000"/>
<keyword evidence="1" id="KW-0812">Transmembrane</keyword>
<keyword evidence="3" id="KW-1185">Reference proteome</keyword>
<keyword evidence="1" id="KW-0472">Membrane</keyword>
<comment type="caution">
    <text evidence="2">The sequence shown here is derived from an EMBL/GenBank/DDBJ whole genome shotgun (WGS) entry which is preliminary data.</text>
</comment>
<keyword evidence="1" id="KW-1133">Transmembrane helix</keyword>
<name>A0AAV3T000_9EURY</name>
<evidence type="ECO:0000256" key="1">
    <source>
        <dbReference type="SAM" id="Phobius"/>
    </source>
</evidence>
<reference evidence="2 3" key="1">
    <citation type="journal article" date="2019" name="Int. J. Syst. Evol. Microbiol.">
        <title>The Global Catalogue of Microorganisms (GCM) 10K type strain sequencing project: providing services to taxonomists for standard genome sequencing and annotation.</title>
        <authorList>
            <consortium name="The Broad Institute Genomics Platform"/>
            <consortium name="The Broad Institute Genome Sequencing Center for Infectious Disease"/>
            <person name="Wu L."/>
            <person name="Ma J."/>
        </authorList>
    </citation>
    <scope>NUCLEOTIDE SEQUENCE [LARGE SCALE GENOMIC DNA]</scope>
    <source>
        <strain evidence="2 3">JCM 16327</strain>
    </source>
</reference>
<sequence>MTPVALFALAVALPLLVVAVVYGGAVLVGVAPDFALIVLTLPLLALLLYALSVVETKTERERDLPDSLWKRLASFARGGDGGPDIEARDRMDPEERQRIARQILVFSVAGLLWTFGVAYGF</sequence>
<evidence type="ECO:0008006" key="4">
    <source>
        <dbReference type="Google" id="ProtNLM"/>
    </source>
</evidence>
<dbReference type="GeneID" id="68571896"/>
<evidence type="ECO:0000313" key="2">
    <source>
        <dbReference type="EMBL" id="GAA0649147.1"/>
    </source>
</evidence>
<protein>
    <recommendedName>
        <fullName evidence="4">DUF3899 domain-containing protein</fullName>
    </recommendedName>
</protein>
<organism evidence="2 3">
    <name type="scientific">Salarchaeum japonicum</name>
    <dbReference type="NCBI Taxonomy" id="555573"/>
    <lineage>
        <taxon>Archaea</taxon>
        <taxon>Methanobacteriati</taxon>
        <taxon>Methanobacteriota</taxon>
        <taxon>Stenosarchaea group</taxon>
        <taxon>Halobacteria</taxon>
        <taxon>Halobacteriales</taxon>
        <taxon>Halobacteriaceae</taxon>
    </lineage>
</organism>
<feature type="transmembrane region" description="Helical" evidence="1">
    <location>
        <begin position="99"/>
        <end position="119"/>
    </location>
</feature>
<dbReference type="Proteomes" id="UP001500194">
    <property type="component" value="Unassembled WGS sequence"/>
</dbReference>
<feature type="transmembrane region" description="Helical" evidence="1">
    <location>
        <begin position="35"/>
        <end position="54"/>
    </location>
</feature>